<keyword evidence="2" id="KW-1185">Reference proteome</keyword>
<reference evidence="1 2" key="1">
    <citation type="submission" date="2022-12" db="EMBL/GenBank/DDBJ databases">
        <title>Hymenobacter canadensis sp. nov. isolated from lake water of the Cambridge Bay, Canada.</title>
        <authorList>
            <person name="Kim W.H."/>
            <person name="Lee Y.M."/>
        </authorList>
    </citation>
    <scope>NUCLEOTIDE SEQUENCE [LARGE SCALE GENOMIC DNA]</scope>
    <source>
        <strain evidence="1 2">PAMC 29467</strain>
    </source>
</reference>
<organism evidence="1 2">
    <name type="scientific">Hymenobacter canadensis</name>
    <dbReference type="NCBI Taxonomy" id="2999067"/>
    <lineage>
        <taxon>Bacteria</taxon>
        <taxon>Pseudomonadati</taxon>
        <taxon>Bacteroidota</taxon>
        <taxon>Cytophagia</taxon>
        <taxon>Cytophagales</taxon>
        <taxon>Hymenobacteraceae</taxon>
        <taxon>Hymenobacter</taxon>
    </lineage>
</organism>
<dbReference type="RefSeq" id="WP_269558922.1">
    <property type="nucleotide sequence ID" value="NZ_CP114767.1"/>
</dbReference>
<proteinExistence type="predicted"/>
<gene>
    <name evidence="1" type="ORF">O3303_13510</name>
</gene>
<sequence>MRIAAEELRTLGNTALLQQCKTAFFCSRDYPASIEYLTYVWALEQRYEQCCVLSGFHSRLEQAVFRYLLQGPQQPIIYALGRGIQQNVRMEYGPEIQANRLLFVSPFEAGVRHITDETAEIRNLLIADLADDFFIPYLKPGGNLDRLLGQPALKGKAIYTLDIPLNRRLMQRGAQPWRPLGVLGHQLPPQYRPRLR</sequence>
<evidence type="ECO:0008006" key="3">
    <source>
        <dbReference type="Google" id="ProtNLM"/>
    </source>
</evidence>
<protein>
    <recommendedName>
        <fullName evidence="3">DNA-binding protein</fullName>
    </recommendedName>
</protein>
<evidence type="ECO:0000313" key="1">
    <source>
        <dbReference type="EMBL" id="WBA40836.1"/>
    </source>
</evidence>
<accession>A0ABY7LK70</accession>
<name>A0ABY7LK70_9BACT</name>
<dbReference type="Gene3D" id="3.40.50.450">
    <property type="match status" value="1"/>
</dbReference>
<dbReference type="EMBL" id="CP114767">
    <property type="protein sequence ID" value="WBA40836.1"/>
    <property type="molecule type" value="Genomic_DNA"/>
</dbReference>
<evidence type="ECO:0000313" key="2">
    <source>
        <dbReference type="Proteomes" id="UP001211005"/>
    </source>
</evidence>
<dbReference type="Proteomes" id="UP001211005">
    <property type="component" value="Chromosome"/>
</dbReference>